<name>A0A176Z8C2_9BRAD</name>
<dbReference type="Pfam" id="PF09994">
    <property type="entry name" value="T6SS_Tle1-like_cat"/>
    <property type="match status" value="1"/>
</dbReference>
<organism evidence="2 3">
    <name type="scientific">Bradyrhizobium neotropicale</name>
    <dbReference type="NCBI Taxonomy" id="1497615"/>
    <lineage>
        <taxon>Bacteria</taxon>
        <taxon>Pseudomonadati</taxon>
        <taxon>Pseudomonadota</taxon>
        <taxon>Alphaproteobacteria</taxon>
        <taxon>Hyphomicrobiales</taxon>
        <taxon>Nitrobacteraceae</taxon>
        <taxon>Bradyrhizobium</taxon>
    </lineage>
</organism>
<protein>
    <recommendedName>
        <fullName evidence="1">T6SS Phospholipase effector Tle1-like catalytic domain-containing protein</fullName>
    </recommendedName>
</protein>
<sequence>MAKNILVFADGTGNEGGLLPDESRTNVYKLYRATRTGPESIIDPNKQLALYIPGIGTPMPGHNNSWDGVKETVQQMFGFGVTKKIIDCYVAIIGVWEPEDRIYLFGFSRGAYTARCLAHVLELCGIPTRERNGQPISLDPNSLRKVAKDAVSSIYWLGMPRDGAEAEKRAAQFRDAYRSQIGRPAGASAYFIGIWDAVAAIGWQRFFPDWAYDRHFPSDIQYARHLQSIDEGRKDFKRVPWGGSGTVRWPDRQGEPEQFDQIWFAGNHADVGGSYPENESRLSDITLAWMVEFITEKIPETGRVIIDRNLLRLYPSADGMMHDECMVGMGGTALRWAKAVRQVPDTAQLHPTVYERLAMKSVRNFTSFGPYRPAALQNHLKAKKYFEVPTGGGDDAIGCGSADKVSAPPGGAVST</sequence>
<dbReference type="PANTHER" id="PTHR33840:SF1">
    <property type="entry name" value="TLE1 PHOSPHOLIPASE DOMAIN-CONTAINING PROTEIN"/>
    <property type="match status" value="1"/>
</dbReference>
<dbReference type="EMBL" id="LSEF01000049">
    <property type="protein sequence ID" value="OAF16949.1"/>
    <property type="molecule type" value="Genomic_DNA"/>
</dbReference>
<dbReference type="InterPro" id="IPR029058">
    <property type="entry name" value="AB_hydrolase_fold"/>
</dbReference>
<dbReference type="GeneID" id="32586630"/>
<comment type="caution">
    <text evidence="2">The sequence shown here is derived from an EMBL/GenBank/DDBJ whole genome shotgun (WGS) entry which is preliminary data.</text>
</comment>
<dbReference type="InterPro" id="IPR018712">
    <property type="entry name" value="Tle1-like_cat"/>
</dbReference>
<gene>
    <name evidence="2" type="ORF">AXW67_00325</name>
</gene>
<evidence type="ECO:0000313" key="3">
    <source>
        <dbReference type="Proteomes" id="UP000077173"/>
    </source>
</evidence>
<proteinExistence type="predicted"/>
<evidence type="ECO:0000313" key="2">
    <source>
        <dbReference type="EMBL" id="OAF16949.1"/>
    </source>
</evidence>
<dbReference type="RefSeq" id="WP_063678754.1">
    <property type="nucleotide sequence ID" value="NZ_LSEF01000049.1"/>
</dbReference>
<dbReference type="Proteomes" id="UP000077173">
    <property type="component" value="Unassembled WGS sequence"/>
</dbReference>
<feature type="domain" description="T6SS Phospholipase effector Tle1-like catalytic" evidence="1">
    <location>
        <begin position="3"/>
        <end position="292"/>
    </location>
</feature>
<dbReference type="AlphaFoldDB" id="A0A176Z8C2"/>
<dbReference type="SUPFAM" id="SSF53474">
    <property type="entry name" value="alpha/beta-Hydrolases"/>
    <property type="match status" value="1"/>
</dbReference>
<dbReference type="PANTHER" id="PTHR33840">
    <property type="match status" value="1"/>
</dbReference>
<evidence type="ECO:0000259" key="1">
    <source>
        <dbReference type="Pfam" id="PF09994"/>
    </source>
</evidence>
<keyword evidence="3" id="KW-1185">Reference proteome</keyword>
<reference evidence="2 3" key="1">
    <citation type="submission" date="2016-02" db="EMBL/GenBank/DDBJ databases">
        <title>Draft genome sequence of the strain BR 10247T Bradyrhizobium neotropicale isolated from nodules of Centrolobium paraense.</title>
        <authorList>
            <person name="Simoes-Araujo J.L."/>
            <person name="Barauna A.C."/>
            <person name="Silva K."/>
            <person name="Zilli J.E."/>
        </authorList>
    </citation>
    <scope>NUCLEOTIDE SEQUENCE [LARGE SCALE GENOMIC DNA]</scope>
    <source>
        <strain evidence="2 3">BR 10247</strain>
    </source>
</reference>
<accession>A0A176Z8C2</accession>